<feature type="compositionally biased region" description="Basic and acidic residues" evidence="1">
    <location>
        <begin position="1"/>
        <end position="16"/>
    </location>
</feature>
<sequence length="416" mass="46333">MSRSHHESDTESHGSPHDTSSSESDSDSVPKDFNKIKDPNKLLAIIHNMQAKANSRPSNSGSHTHLGDITNASTSKRANNKMRTRIDSEPETEPPALDNDSNEDSDHDSDDPRPSADDDESKIIHAGRKFVLTSGLWVHGNQHIFDEIIDPNFEILRGFFRMVFGAKGRLWFMYGVGSQLGNTSTRLRRAAGAAIFNCGPADLLLPNARVKNFRENIGWHVVDDAGSYSSLDVPILHAAWNGKYDPKSFFLNPVLMRVACGIIWTARPFISSKTATQSINPSTHRAAQGWLNLEGFDVLPWCPYSLDMSIIENLWDHLELMAIWALSGDTNLRTPGDCTGIDYQERFEEYLEVLLTGLELKRKSILNVFREWDRVLFPNAERGFGGSVRDGPSDGGNKRALDALRDEEDAEDGPGE</sequence>
<feature type="compositionally biased region" description="Polar residues" evidence="1">
    <location>
        <begin position="51"/>
        <end position="63"/>
    </location>
</feature>
<dbReference type="EMBL" id="JAWWNJ010000165">
    <property type="protein sequence ID" value="KAK6977814.1"/>
    <property type="molecule type" value="Genomic_DNA"/>
</dbReference>
<feature type="region of interest" description="Disordered" evidence="1">
    <location>
        <begin position="1"/>
        <end position="122"/>
    </location>
</feature>
<organism evidence="2 3">
    <name type="scientific">Favolaschia claudopus</name>
    <dbReference type="NCBI Taxonomy" id="2862362"/>
    <lineage>
        <taxon>Eukaryota</taxon>
        <taxon>Fungi</taxon>
        <taxon>Dikarya</taxon>
        <taxon>Basidiomycota</taxon>
        <taxon>Agaricomycotina</taxon>
        <taxon>Agaricomycetes</taxon>
        <taxon>Agaricomycetidae</taxon>
        <taxon>Agaricales</taxon>
        <taxon>Marasmiineae</taxon>
        <taxon>Mycenaceae</taxon>
        <taxon>Favolaschia</taxon>
    </lineage>
</organism>
<accession>A0AAV9ZCJ0</accession>
<dbReference type="AlphaFoldDB" id="A0AAV9ZCJ0"/>
<feature type="compositionally biased region" description="Acidic residues" evidence="1">
    <location>
        <begin position="405"/>
        <end position="416"/>
    </location>
</feature>
<reference evidence="2 3" key="1">
    <citation type="journal article" date="2024" name="J Genomics">
        <title>Draft genome sequencing and assembly of Favolaschia claudopus CIRM-BRFM 2984 isolated from oak limbs.</title>
        <authorList>
            <person name="Navarro D."/>
            <person name="Drula E."/>
            <person name="Chaduli D."/>
            <person name="Cazenave R."/>
            <person name="Ahrendt S."/>
            <person name="Wang J."/>
            <person name="Lipzen A."/>
            <person name="Daum C."/>
            <person name="Barry K."/>
            <person name="Grigoriev I.V."/>
            <person name="Favel A."/>
            <person name="Rosso M.N."/>
            <person name="Martin F."/>
        </authorList>
    </citation>
    <scope>NUCLEOTIDE SEQUENCE [LARGE SCALE GENOMIC DNA]</scope>
    <source>
        <strain evidence="2 3">CIRM-BRFM 2984</strain>
    </source>
</reference>
<dbReference type="Proteomes" id="UP001362999">
    <property type="component" value="Unassembled WGS sequence"/>
</dbReference>
<protein>
    <submittedName>
        <fullName evidence="2">Uncharacterized protein</fullName>
    </submittedName>
</protein>
<keyword evidence="3" id="KW-1185">Reference proteome</keyword>
<evidence type="ECO:0000313" key="3">
    <source>
        <dbReference type="Proteomes" id="UP001362999"/>
    </source>
</evidence>
<name>A0AAV9ZCJ0_9AGAR</name>
<feature type="region of interest" description="Disordered" evidence="1">
    <location>
        <begin position="386"/>
        <end position="416"/>
    </location>
</feature>
<evidence type="ECO:0000313" key="2">
    <source>
        <dbReference type="EMBL" id="KAK6977814.1"/>
    </source>
</evidence>
<proteinExistence type="predicted"/>
<comment type="caution">
    <text evidence="2">The sequence shown here is derived from an EMBL/GenBank/DDBJ whole genome shotgun (WGS) entry which is preliminary data.</text>
</comment>
<gene>
    <name evidence="2" type="ORF">R3P38DRAFT_3471833</name>
</gene>
<dbReference type="GO" id="GO:0003676">
    <property type="term" value="F:nucleic acid binding"/>
    <property type="evidence" value="ECO:0007669"/>
    <property type="project" value="InterPro"/>
</dbReference>
<feature type="compositionally biased region" description="Basic and acidic residues" evidence="1">
    <location>
        <begin position="28"/>
        <end position="40"/>
    </location>
</feature>
<evidence type="ECO:0000256" key="1">
    <source>
        <dbReference type="SAM" id="MobiDB-lite"/>
    </source>
</evidence>
<feature type="compositionally biased region" description="Acidic residues" evidence="1">
    <location>
        <begin position="100"/>
        <end position="109"/>
    </location>
</feature>
<dbReference type="Gene3D" id="3.30.420.10">
    <property type="entry name" value="Ribonuclease H-like superfamily/Ribonuclease H"/>
    <property type="match status" value="1"/>
</dbReference>
<dbReference type="InterPro" id="IPR036397">
    <property type="entry name" value="RNaseH_sf"/>
</dbReference>